<evidence type="ECO:0000256" key="1">
    <source>
        <dbReference type="SAM" id="Phobius"/>
    </source>
</evidence>
<gene>
    <name evidence="2" type="ORF">ABN611_31120</name>
</gene>
<keyword evidence="1" id="KW-0812">Transmembrane</keyword>
<dbReference type="RefSeq" id="WP_350275847.1">
    <property type="nucleotide sequence ID" value="NZ_CP158165.1"/>
</dbReference>
<feature type="transmembrane region" description="Helical" evidence="1">
    <location>
        <begin position="23"/>
        <end position="41"/>
    </location>
</feature>
<keyword evidence="1" id="KW-1133">Transmembrane helix</keyword>
<name>A0AAU7T8N2_9ACTN</name>
<keyword evidence="1" id="KW-0472">Membrane</keyword>
<sequence>MGPPGFSSEGAGASPRLALYRTVWRTLCGVFVAFGVVAAGLLLPADILVVGLLAVVVAAGTAFSLYEGGETARWRRGQVVIAAAAGAAVLSLVVGVTVVLGLSVLWLAVLLTAASPPVVGWCSARLGVGGQLVRLDGPTHSTADLCRQWRDSYEALRQARTANQRLRIVMERQHCLDELGRRDPEGLQAWLSSSASAAGDPARFLRNS</sequence>
<protein>
    <submittedName>
        <fullName evidence="2">Uncharacterized protein</fullName>
    </submittedName>
</protein>
<dbReference type="EMBL" id="CP158165">
    <property type="protein sequence ID" value="XBV23008.1"/>
    <property type="molecule type" value="Genomic_DNA"/>
</dbReference>
<reference evidence="2" key="1">
    <citation type="submission" date="2024-06" db="EMBL/GenBank/DDBJ databases">
        <title>Kribbella sp. strain HUAS MG21 genome sequences.</title>
        <authorList>
            <person name="Mo P."/>
        </authorList>
    </citation>
    <scope>NUCLEOTIDE SEQUENCE</scope>
    <source>
        <strain evidence="2">HUAS MG21</strain>
    </source>
</reference>
<proteinExistence type="predicted"/>
<feature type="transmembrane region" description="Helical" evidence="1">
    <location>
        <begin position="78"/>
        <end position="98"/>
    </location>
</feature>
<organism evidence="2">
    <name type="scientific">Kribbella sp. HUAS MG21</name>
    <dbReference type="NCBI Taxonomy" id="3160966"/>
    <lineage>
        <taxon>Bacteria</taxon>
        <taxon>Bacillati</taxon>
        <taxon>Actinomycetota</taxon>
        <taxon>Actinomycetes</taxon>
        <taxon>Propionibacteriales</taxon>
        <taxon>Kribbellaceae</taxon>
        <taxon>Kribbella</taxon>
    </lineage>
</organism>
<dbReference type="AlphaFoldDB" id="A0AAU7T8N2"/>
<feature type="transmembrane region" description="Helical" evidence="1">
    <location>
        <begin position="47"/>
        <end position="66"/>
    </location>
</feature>
<accession>A0AAU7T8N2</accession>
<evidence type="ECO:0000313" key="2">
    <source>
        <dbReference type="EMBL" id="XBV23008.1"/>
    </source>
</evidence>